<feature type="region of interest" description="Disordered" evidence="1">
    <location>
        <begin position="266"/>
        <end position="290"/>
    </location>
</feature>
<evidence type="ECO:0000256" key="1">
    <source>
        <dbReference type="SAM" id="MobiDB-lite"/>
    </source>
</evidence>
<dbReference type="RefSeq" id="WP_198110655.1">
    <property type="nucleotide sequence ID" value="NZ_JAEDAK010000005.1"/>
</dbReference>
<keyword evidence="3" id="KW-1185">Reference proteome</keyword>
<protein>
    <submittedName>
        <fullName evidence="2">Uncharacterized protein</fullName>
    </submittedName>
</protein>
<proteinExistence type="predicted"/>
<dbReference type="Proteomes" id="UP000613266">
    <property type="component" value="Unassembled WGS sequence"/>
</dbReference>
<evidence type="ECO:0000313" key="3">
    <source>
        <dbReference type="Proteomes" id="UP000613266"/>
    </source>
</evidence>
<reference evidence="2" key="1">
    <citation type="submission" date="2020-12" db="EMBL/GenBank/DDBJ databases">
        <title>The genome sequence of Inhella sp. 1Y17.</title>
        <authorList>
            <person name="Liu Y."/>
        </authorList>
    </citation>
    <scope>NUCLEOTIDE SEQUENCE</scope>
    <source>
        <strain evidence="2">1Y17</strain>
    </source>
</reference>
<name>A0A931NHD5_9BURK</name>
<accession>A0A931NHD5</accession>
<comment type="caution">
    <text evidence="2">The sequence shown here is derived from an EMBL/GenBank/DDBJ whole genome shotgun (WGS) entry which is preliminary data.</text>
</comment>
<organism evidence="2 3">
    <name type="scientific">Inhella proteolytica</name>
    <dbReference type="NCBI Taxonomy" id="2795029"/>
    <lineage>
        <taxon>Bacteria</taxon>
        <taxon>Pseudomonadati</taxon>
        <taxon>Pseudomonadota</taxon>
        <taxon>Betaproteobacteria</taxon>
        <taxon>Burkholderiales</taxon>
        <taxon>Sphaerotilaceae</taxon>
        <taxon>Inhella</taxon>
    </lineage>
</organism>
<dbReference type="AlphaFoldDB" id="A0A931NHD5"/>
<gene>
    <name evidence="2" type="ORF">I7X39_08610</name>
</gene>
<dbReference type="EMBL" id="JAEDAK010000005">
    <property type="protein sequence ID" value="MBH9576964.1"/>
    <property type="molecule type" value="Genomic_DNA"/>
</dbReference>
<evidence type="ECO:0000313" key="2">
    <source>
        <dbReference type="EMBL" id="MBH9576964.1"/>
    </source>
</evidence>
<sequence length="290" mass="31783">MDLPFSLPTLSLLLLLPVLALLLRSAWVLSRRFDSRLLRVQPQPLWQGAATQADPALLAALQHWCQEGAGPANRPWWRPWGATALQRPLAVGLWLDPEARHAATLEAACRSLDGAPRLQALSGAAGLGLRLRVKLNDLCWWRSHQADDPWDCGYLNYSSEHRALLRAFQPRRATLIVFDPLLSVALPELVAVLLEQAPRTQALRLLVQGPMEWEAPLVRACQAAGLPLQVFWPGPTDSQPETFTDPAQLLDDDADYEARARGFAPTVPAGFDETAPGSGPGFAPTQPAEL</sequence>